<sequence length="199" mass="21316">MRKITLFMILIFMLFLTACGGGRVLSLGDSFEEDLGVNGRLEYTIKAARLGEMPVGAGGFLEDSHVTVDGVSYVYPDFLTNGALVSGARLVLLDIEVLNVDADNAGRYEEPYVFRADSIVTLADRSDKAGAGGYAYIDAGYFSLLGGCAEHDMAYELKPGESITFTLGFLVDSSRQLRDLYACTASGSTDAAFIELGLS</sequence>
<proteinExistence type="predicted"/>
<gene>
    <name evidence="1" type="ORF">IAD42_03380</name>
</gene>
<evidence type="ECO:0000313" key="1">
    <source>
        <dbReference type="EMBL" id="HIS97000.1"/>
    </source>
</evidence>
<evidence type="ECO:0000313" key="2">
    <source>
        <dbReference type="Proteomes" id="UP000886876"/>
    </source>
</evidence>
<dbReference type="AlphaFoldDB" id="A0A9D1K7W3"/>
<protein>
    <submittedName>
        <fullName evidence="1">Uncharacterized protein</fullName>
    </submittedName>
</protein>
<organism evidence="1 2">
    <name type="scientific">Candidatus Scatomorpha pullistercoris</name>
    <dbReference type="NCBI Taxonomy" id="2840929"/>
    <lineage>
        <taxon>Bacteria</taxon>
        <taxon>Bacillati</taxon>
        <taxon>Bacillota</taxon>
        <taxon>Clostridia</taxon>
        <taxon>Eubacteriales</taxon>
        <taxon>Candidatus Scatomorpha</taxon>
    </lineage>
</organism>
<name>A0A9D1K7W3_9FIRM</name>
<dbReference type="PROSITE" id="PS51257">
    <property type="entry name" value="PROKAR_LIPOPROTEIN"/>
    <property type="match status" value="1"/>
</dbReference>
<comment type="caution">
    <text evidence="1">The sequence shown here is derived from an EMBL/GenBank/DDBJ whole genome shotgun (WGS) entry which is preliminary data.</text>
</comment>
<dbReference type="EMBL" id="DVJS01000077">
    <property type="protein sequence ID" value="HIS97000.1"/>
    <property type="molecule type" value="Genomic_DNA"/>
</dbReference>
<accession>A0A9D1K7W3</accession>
<reference evidence="1" key="2">
    <citation type="journal article" date="2021" name="PeerJ">
        <title>Extensive microbial diversity within the chicken gut microbiome revealed by metagenomics and culture.</title>
        <authorList>
            <person name="Gilroy R."/>
            <person name="Ravi A."/>
            <person name="Getino M."/>
            <person name="Pursley I."/>
            <person name="Horton D.L."/>
            <person name="Alikhan N.F."/>
            <person name="Baker D."/>
            <person name="Gharbi K."/>
            <person name="Hall N."/>
            <person name="Watson M."/>
            <person name="Adriaenssens E.M."/>
            <person name="Foster-Nyarko E."/>
            <person name="Jarju S."/>
            <person name="Secka A."/>
            <person name="Antonio M."/>
            <person name="Oren A."/>
            <person name="Chaudhuri R.R."/>
            <person name="La Ragione R."/>
            <person name="Hildebrand F."/>
            <person name="Pallen M.J."/>
        </authorList>
    </citation>
    <scope>NUCLEOTIDE SEQUENCE</scope>
    <source>
        <strain evidence="1">ChiHecec3B27-6122</strain>
    </source>
</reference>
<reference evidence="1" key="1">
    <citation type="submission" date="2020-10" db="EMBL/GenBank/DDBJ databases">
        <authorList>
            <person name="Gilroy R."/>
        </authorList>
    </citation>
    <scope>NUCLEOTIDE SEQUENCE</scope>
    <source>
        <strain evidence="1">ChiHecec3B27-6122</strain>
    </source>
</reference>
<dbReference type="Proteomes" id="UP000886876">
    <property type="component" value="Unassembled WGS sequence"/>
</dbReference>